<protein>
    <submittedName>
        <fullName evidence="1">Uncharacterized protein</fullName>
    </submittedName>
</protein>
<evidence type="ECO:0000313" key="2">
    <source>
        <dbReference type="Proteomes" id="UP000327493"/>
    </source>
</evidence>
<proteinExistence type="predicted"/>
<organism evidence="1 2">
    <name type="scientific">Etheostoma spectabile</name>
    <name type="common">orangethroat darter</name>
    <dbReference type="NCBI Taxonomy" id="54343"/>
    <lineage>
        <taxon>Eukaryota</taxon>
        <taxon>Metazoa</taxon>
        <taxon>Chordata</taxon>
        <taxon>Craniata</taxon>
        <taxon>Vertebrata</taxon>
        <taxon>Euteleostomi</taxon>
        <taxon>Actinopterygii</taxon>
        <taxon>Neopterygii</taxon>
        <taxon>Teleostei</taxon>
        <taxon>Neoteleostei</taxon>
        <taxon>Acanthomorphata</taxon>
        <taxon>Eupercaria</taxon>
        <taxon>Perciformes</taxon>
        <taxon>Percoidei</taxon>
        <taxon>Percidae</taxon>
        <taxon>Etheostomatinae</taxon>
        <taxon>Etheostoma</taxon>
    </lineage>
</organism>
<evidence type="ECO:0000313" key="1">
    <source>
        <dbReference type="EMBL" id="KAA8588392.1"/>
    </source>
</evidence>
<reference evidence="1 2" key="1">
    <citation type="submission" date="2019-08" db="EMBL/GenBank/DDBJ databases">
        <title>A chromosome-level genome assembly, high-density linkage maps, and genome scans reveal the genomic architecture of hybrid incompatibilities underlying speciation via character displacement in darters (Percidae: Etheostominae).</title>
        <authorList>
            <person name="Moran R.L."/>
            <person name="Catchen J.M."/>
            <person name="Fuller R.C."/>
        </authorList>
    </citation>
    <scope>NUCLEOTIDE SEQUENCE [LARGE SCALE GENOMIC DNA]</scope>
    <source>
        <strain evidence="1">EspeVRDwgs_2016</strain>
        <tissue evidence="1">Muscle</tissue>
    </source>
</reference>
<dbReference type="AlphaFoldDB" id="A0A5J5D140"/>
<sequence length="151" mass="16584">MTARAEDVHSVLSDWMKIGTILHLFDHVACIKGSPSCSAAVWTHLLADLLMRFASFCLDSSYFVLRSFPPTVILKLDICEMRSRQSNEQTSKEPPISAASLHFLPTQTALSPPIARICSAETVSVVPGCFACPDAVFILQLQGRDNTHVTH</sequence>
<name>A0A5J5D140_9PERO</name>
<dbReference type="EMBL" id="VOFY01000011">
    <property type="protein sequence ID" value="KAA8588392.1"/>
    <property type="molecule type" value="Genomic_DNA"/>
</dbReference>
<dbReference type="Proteomes" id="UP000327493">
    <property type="component" value="Chromosome 11"/>
</dbReference>
<comment type="caution">
    <text evidence="1">The sequence shown here is derived from an EMBL/GenBank/DDBJ whole genome shotgun (WGS) entry which is preliminary data.</text>
</comment>
<gene>
    <name evidence="1" type="ORF">FQN60_001586</name>
</gene>
<keyword evidence="2" id="KW-1185">Reference proteome</keyword>
<accession>A0A5J5D140</accession>